<dbReference type="OrthoDB" id="4328722at2"/>
<accession>A0A540WAQ4</accession>
<reference evidence="3 4" key="1">
    <citation type="submission" date="2019-06" db="EMBL/GenBank/DDBJ databases">
        <title>Description of Kitasatospora acidophila sp. nov. isolated from pine grove soil, and reclassification of Streptomyces novaecaesareae to Kitasatospora novaeceasareae comb. nov.</title>
        <authorList>
            <person name="Kim M.J."/>
        </authorList>
    </citation>
    <scope>NUCLEOTIDE SEQUENCE [LARGE SCALE GENOMIC DNA]</scope>
    <source>
        <strain evidence="3 4">MMS16-CNU292</strain>
    </source>
</reference>
<sequence>MHMRTIALPALAASVVLSLSACDPTASTGQPAGPTSGAAAQAAAGSTATTLSAITGPSDVTLVDPTAATTTSADPATSSPATPAASTPSAPSRAVAAGTPAKSASADPSPSGKPVATGGSALKLDAYNKQTGTVVLAAVTSSGSTPSPSASAAATAAVKPGQIIDSPPTAAAPHGALLAVTDVKPTGDGKVEAATRPATISELLGQAKAAISTALDPHQIQVTPQLKDVKASYVPKPDGGSGSASAVLQLDANDSVPLPGGGSINLSGSIALDPSVDFSYHGTNGILSTDQAKVGFELGAHANWHVSGALSAATGPVKIPIANLTATPTVMVGAVPVVIVLNLTVYAEVSADGTVTVDLGQSVDGDWGIHADYAKGAGWTSATEPVKTEVSPVKAAFAGNANVRAGLVADGSVALYDTVGVKATIEPYLRAAVNGSVTIDSSAGKPTLTGKAGLYAGLDVNGAVLARIAILGTPLLEKDLPFKVYQNEWPIVTVSTPNAAPTAGQHN</sequence>
<gene>
    <name evidence="3" type="ORF">E6W39_32720</name>
</gene>
<dbReference type="PROSITE" id="PS51257">
    <property type="entry name" value="PROKAR_LIPOPROTEIN"/>
    <property type="match status" value="1"/>
</dbReference>
<dbReference type="Proteomes" id="UP000319103">
    <property type="component" value="Unassembled WGS sequence"/>
</dbReference>
<feature type="chain" id="PRO_5038580035" description="Lipoprotein" evidence="2">
    <location>
        <begin position="22"/>
        <end position="507"/>
    </location>
</feature>
<keyword evidence="4" id="KW-1185">Reference proteome</keyword>
<comment type="caution">
    <text evidence="3">The sequence shown here is derived from an EMBL/GenBank/DDBJ whole genome shotgun (WGS) entry which is preliminary data.</text>
</comment>
<evidence type="ECO:0000256" key="2">
    <source>
        <dbReference type="SAM" id="SignalP"/>
    </source>
</evidence>
<name>A0A540WAQ4_9ACTN</name>
<evidence type="ECO:0000313" key="3">
    <source>
        <dbReference type="EMBL" id="TQF06115.1"/>
    </source>
</evidence>
<evidence type="ECO:0000313" key="4">
    <source>
        <dbReference type="Proteomes" id="UP000319103"/>
    </source>
</evidence>
<feature type="region of interest" description="Disordered" evidence="1">
    <location>
        <begin position="57"/>
        <end position="117"/>
    </location>
</feature>
<protein>
    <recommendedName>
        <fullName evidence="5">Lipoprotein</fullName>
    </recommendedName>
</protein>
<evidence type="ECO:0000256" key="1">
    <source>
        <dbReference type="SAM" id="MobiDB-lite"/>
    </source>
</evidence>
<dbReference type="RefSeq" id="WP_141636561.1">
    <property type="nucleotide sequence ID" value="NZ_VIGB01000003.1"/>
</dbReference>
<dbReference type="EMBL" id="VIGB01000003">
    <property type="protein sequence ID" value="TQF06115.1"/>
    <property type="molecule type" value="Genomic_DNA"/>
</dbReference>
<feature type="compositionally biased region" description="Low complexity" evidence="1">
    <location>
        <begin position="65"/>
        <end position="114"/>
    </location>
</feature>
<keyword evidence="2" id="KW-0732">Signal</keyword>
<evidence type="ECO:0008006" key="5">
    <source>
        <dbReference type="Google" id="ProtNLM"/>
    </source>
</evidence>
<dbReference type="AlphaFoldDB" id="A0A540WAQ4"/>
<proteinExistence type="predicted"/>
<organism evidence="3 4">
    <name type="scientific">Kitasatospora acidiphila</name>
    <dbReference type="NCBI Taxonomy" id="2567942"/>
    <lineage>
        <taxon>Bacteria</taxon>
        <taxon>Bacillati</taxon>
        <taxon>Actinomycetota</taxon>
        <taxon>Actinomycetes</taxon>
        <taxon>Kitasatosporales</taxon>
        <taxon>Streptomycetaceae</taxon>
        <taxon>Kitasatospora</taxon>
    </lineage>
</organism>
<feature type="signal peptide" evidence="2">
    <location>
        <begin position="1"/>
        <end position="21"/>
    </location>
</feature>